<keyword evidence="3" id="KW-0472">Membrane</keyword>
<evidence type="ECO:0000313" key="2">
    <source>
        <dbReference type="Proteomes" id="UP000694850"/>
    </source>
</evidence>
<evidence type="ECO:0000313" key="3">
    <source>
        <dbReference type="RefSeq" id="XP_007940669.1"/>
    </source>
</evidence>
<name>A0A8B6ZYA0_ORYAF</name>
<protein>
    <submittedName>
        <fullName evidence="3">Transmembrane protein 270</fullName>
    </submittedName>
</protein>
<keyword evidence="3" id="KW-0812">Transmembrane</keyword>
<dbReference type="InterPro" id="IPR029166">
    <property type="entry name" value="WBS28"/>
</dbReference>
<organism evidence="2 3">
    <name type="scientific">Orycteropus afer afer</name>
    <dbReference type="NCBI Taxonomy" id="1230840"/>
    <lineage>
        <taxon>Eukaryota</taxon>
        <taxon>Metazoa</taxon>
        <taxon>Chordata</taxon>
        <taxon>Craniata</taxon>
        <taxon>Vertebrata</taxon>
        <taxon>Euteleostomi</taxon>
        <taxon>Mammalia</taxon>
        <taxon>Eutheria</taxon>
        <taxon>Afrotheria</taxon>
        <taxon>Tubulidentata</taxon>
        <taxon>Orycteropodidae</taxon>
        <taxon>Orycteropus</taxon>
    </lineage>
</organism>
<reference evidence="3" key="1">
    <citation type="submission" date="2025-08" db="UniProtKB">
        <authorList>
            <consortium name="RefSeq"/>
        </authorList>
    </citation>
    <scope>IDENTIFICATION</scope>
</reference>
<dbReference type="AlphaFoldDB" id="A0A8B6ZYA0"/>
<sequence length="265" mass="28970">MEAVPLARPSLSGILLQVARLSVLLVQNRVHLYNFLLLRIGLFNHWVSELAQEAWGSGGRQAHAAPGGSASPVGWAARAGLALIEIPVWLALCVPRLVWGSVLGWARALGLSPRCLHAQGQLGHSAATWTDLLLSCLHSLMLAALLLLLLAWRLCRTAHRVSLGQLPSKGLLESRLVPELLSLLKRLYQWMENTVTLTYWHLAYLVTWTTCLASHLLQAAFEHTVQLAQEAEPQEASWPLLESPLLESLTPKAGPALPEPETAGE</sequence>
<dbReference type="OrthoDB" id="9837709at2759"/>
<gene>
    <name evidence="3" type="primary">TMEM270</name>
</gene>
<dbReference type="PANTHER" id="PTHR37369">
    <property type="entry name" value="TRANSMEMBRANE PROTEIN 270"/>
    <property type="match status" value="1"/>
</dbReference>
<dbReference type="CTD" id="135886"/>
<keyword evidence="2" id="KW-1185">Reference proteome</keyword>
<dbReference type="GeneID" id="103198311"/>
<accession>A0A8B6ZYA0</accession>
<feature type="region of interest" description="Disordered" evidence="1">
    <location>
        <begin position="245"/>
        <end position="265"/>
    </location>
</feature>
<dbReference type="Proteomes" id="UP000694850">
    <property type="component" value="Unplaced"/>
</dbReference>
<dbReference type="Pfam" id="PF15164">
    <property type="entry name" value="WBS28"/>
    <property type="match status" value="1"/>
</dbReference>
<evidence type="ECO:0000256" key="1">
    <source>
        <dbReference type="SAM" id="MobiDB-lite"/>
    </source>
</evidence>
<dbReference type="PANTHER" id="PTHR37369:SF1">
    <property type="entry name" value="TRANSMEMBRANE PROTEIN 270"/>
    <property type="match status" value="1"/>
</dbReference>
<dbReference type="RefSeq" id="XP_007940669.1">
    <property type="nucleotide sequence ID" value="XM_007942478.1"/>
</dbReference>
<proteinExistence type="predicted"/>